<evidence type="ECO:0000313" key="2">
    <source>
        <dbReference type="Proteomes" id="UP000056322"/>
    </source>
</evidence>
<dbReference type="HOGENOM" id="CLU_2601958_0_0_4"/>
<gene>
    <name evidence="1" type="ORF">BN1209_1435</name>
</gene>
<accession>A0A0B7J121</accession>
<dbReference type="AlphaFoldDB" id="A0A0B7J121"/>
<dbReference type="RefSeq" id="WP_045751560.1">
    <property type="nucleotide sequence ID" value="NZ_LN794158.1"/>
</dbReference>
<sequence>MTIYNHTLTLQDVERISLSHLINDAINKFKEDHPDGSPPVPWVWESILDKLRNAEIRLLSSNNFGDNGNSIFMHLPNPN</sequence>
<evidence type="ECO:0000313" key="1">
    <source>
        <dbReference type="EMBL" id="CEN56473.1"/>
    </source>
</evidence>
<organism evidence="1 2">
    <name type="scientific">Candidatus Methylopumilus turicensis</name>
    <dbReference type="NCBI Taxonomy" id="1581680"/>
    <lineage>
        <taxon>Bacteria</taxon>
        <taxon>Pseudomonadati</taxon>
        <taxon>Pseudomonadota</taxon>
        <taxon>Betaproteobacteria</taxon>
        <taxon>Nitrosomonadales</taxon>
        <taxon>Methylophilaceae</taxon>
        <taxon>Candidatus Methylopumilus</taxon>
    </lineage>
</organism>
<dbReference type="KEGG" id="mbac:BN1209_1435"/>
<dbReference type="EMBL" id="LN794158">
    <property type="protein sequence ID" value="CEN56473.1"/>
    <property type="molecule type" value="Genomic_DNA"/>
</dbReference>
<dbReference type="STRING" id="1581680.BN1209_1435"/>
<keyword evidence="2" id="KW-1185">Reference proteome</keyword>
<name>A0A0B7J121_9PROT</name>
<dbReference type="Proteomes" id="UP000056322">
    <property type="component" value="Chromosome 1"/>
</dbReference>
<protein>
    <submittedName>
        <fullName evidence="1">Uncharacterized protein</fullName>
    </submittedName>
</protein>
<reference evidence="2" key="1">
    <citation type="submission" date="2014-12" db="EMBL/GenBank/DDBJ databases">
        <authorList>
            <person name="Salcher M.M."/>
        </authorList>
    </citation>
    <scope>NUCLEOTIDE SEQUENCE [LARGE SCALE GENOMIC DNA]</scope>
    <source>
        <strain evidence="2">MMS-10A-171</strain>
    </source>
</reference>
<proteinExistence type="predicted"/>